<comment type="caution">
    <text evidence="7">The sequence shown here is derived from an EMBL/GenBank/DDBJ whole genome shotgun (WGS) entry which is preliminary data.</text>
</comment>
<dbReference type="InterPro" id="IPR010248">
    <property type="entry name" value="His_ut_repres"/>
</dbReference>
<dbReference type="CDD" id="cd07377">
    <property type="entry name" value="WHTH_GntR"/>
    <property type="match status" value="1"/>
</dbReference>
<dbReference type="OrthoDB" id="9808698at2"/>
<dbReference type="GO" id="GO:0006547">
    <property type="term" value="P:L-histidine metabolic process"/>
    <property type="evidence" value="ECO:0007669"/>
    <property type="project" value="UniProtKB-UniRule"/>
</dbReference>
<dbReference type="Gene3D" id="1.10.10.10">
    <property type="entry name" value="Winged helix-like DNA-binding domain superfamily/Winged helix DNA-binding domain"/>
    <property type="match status" value="1"/>
</dbReference>
<name>A0A317PEG3_9HYPH</name>
<dbReference type="GO" id="GO:0003700">
    <property type="term" value="F:DNA-binding transcription factor activity"/>
    <property type="evidence" value="ECO:0007669"/>
    <property type="project" value="UniProtKB-UniRule"/>
</dbReference>
<reference evidence="7 8" key="1">
    <citation type="submission" date="2018-05" db="EMBL/GenBank/DDBJ databases">
        <title>Genomic Encyclopedia of Type Strains, Phase IV (KMG-IV): sequencing the most valuable type-strain genomes for metagenomic binning, comparative biology and taxonomic classification.</title>
        <authorList>
            <person name="Goeker M."/>
        </authorList>
    </citation>
    <scope>NUCLEOTIDE SEQUENCE [LARGE SCALE GENOMIC DNA]</scope>
    <source>
        <strain evidence="7 8">DSM 16791</strain>
    </source>
</reference>
<dbReference type="InterPro" id="IPR036388">
    <property type="entry name" value="WH-like_DNA-bd_sf"/>
</dbReference>
<keyword evidence="3" id="KW-0804">Transcription</keyword>
<accession>A0A317PEG3</accession>
<dbReference type="InterPro" id="IPR011663">
    <property type="entry name" value="UTRA"/>
</dbReference>
<dbReference type="PANTHER" id="PTHR44846">
    <property type="entry name" value="MANNOSYL-D-GLYCERATE TRANSPORT/METABOLISM SYSTEM REPRESSOR MNGR-RELATED"/>
    <property type="match status" value="1"/>
</dbReference>
<dbReference type="Pfam" id="PF00392">
    <property type="entry name" value="GntR"/>
    <property type="match status" value="1"/>
</dbReference>
<dbReference type="Gene3D" id="3.40.1410.10">
    <property type="entry name" value="Chorismate lyase-like"/>
    <property type="match status" value="1"/>
</dbReference>
<keyword evidence="2" id="KW-0238">DNA-binding</keyword>
<dbReference type="GO" id="GO:0045892">
    <property type="term" value="P:negative regulation of DNA-templated transcription"/>
    <property type="evidence" value="ECO:0007669"/>
    <property type="project" value="UniProtKB-UniRule"/>
</dbReference>
<feature type="domain" description="HTH gntR-type" evidence="6">
    <location>
        <begin position="24"/>
        <end position="92"/>
    </location>
</feature>
<dbReference type="InterPro" id="IPR028978">
    <property type="entry name" value="Chorismate_lyase_/UTRA_dom_sf"/>
</dbReference>
<dbReference type="SMART" id="SM00345">
    <property type="entry name" value="HTH_GNTR"/>
    <property type="match status" value="1"/>
</dbReference>
<feature type="region of interest" description="Disordered" evidence="5">
    <location>
        <begin position="1"/>
        <end position="23"/>
    </location>
</feature>
<evidence type="ECO:0000256" key="1">
    <source>
        <dbReference type="ARBA" id="ARBA00023015"/>
    </source>
</evidence>
<dbReference type="InterPro" id="IPR036390">
    <property type="entry name" value="WH_DNA-bd_sf"/>
</dbReference>
<dbReference type="PROSITE" id="PS50949">
    <property type="entry name" value="HTH_GNTR"/>
    <property type="match status" value="1"/>
</dbReference>
<dbReference type="PANTHER" id="PTHR44846:SF16">
    <property type="entry name" value="TRANSCRIPTIONAL REGULATOR PHNF-RELATED"/>
    <property type="match status" value="1"/>
</dbReference>
<dbReference type="InterPro" id="IPR050679">
    <property type="entry name" value="Bact_HTH_transcr_reg"/>
</dbReference>
<protein>
    <recommendedName>
        <fullName evidence="4">Histidine utilization repressor</fullName>
    </recommendedName>
</protein>
<sequence length="260" mass="28270">MTDMRRDAGGQEPVATGEPHPKEATLHQRILGEIEGRILSGEWPPGHRIPFEVDLAALYGCSRMTVNKVMTRLADAGLIERRKKSGSFVIQPQAQSAVLDIHDIADEVASLNLTHSHSVVSRERRRAGAEDMRRLDLPKSSAVIDVVSLHRAGARPFCLEERIISLANVPDAAQADFAATTAGAWMLNQVPWSMAEHRIRAVGAGPREAGLLGIESGAACLIVERRTWSNAGPLTHVRFTYPGDRHGLIARFTPSGQALS</sequence>
<gene>
    <name evidence="7" type="ORF">DFR52_105128</name>
</gene>
<evidence type="ECO:0000256" key="5">
    <source>
        <dbReference type="SAM" id="MobiDB-lite"/>
    </source>
</evidence>
<evidence type="ECO:0000256" key="2">
    <source>
        <dbReference type="ARBA" id="ARBA00023125"/>
    </source>
</evidence>
<dbReference type="SUPFAM" id="SSF64288">
    <property type="entry name" value="Chorismate lyase-like"/>
    <property type="match status" value="1"/>
</dbReference>
<dbReference type="NCBIfam" id="TIGR02018">
    <property type="entry name" value="his_ut_repres"/>
    <property type="match status" value="1"/>
</dbReference>
<evidence type="ECO:0000259" key="6">
    <source>
        <dbReference type="PROSITE" id="PS50949"/>
    </source>
</evidence>
<keyword evidence="1" id="KW-0805">Transcription regulation</keyword>
<proteinExistence type="predicted"/>
<dbReference type="EMBL" id="QGTR01000005">
    <property type="protein sequence ID" value="PWV98149.1"/>
    <property type="molecule type" value="Genomic_DNA"/>
</dbReference>
<dbReference type="Proteomes" id="UP000246352">
    <property type="component" value="Unassembled WGS sequence"/>
</dbReference>
<organism evidence="7 8">
    <name type="scientific">Hoeflea marina</name>
    <dbReference type="NCBI Taxonomy" id="274592"/>
    <lineage>
        <taxon>Bacteria</taxon>
        <taxon>Pseudomonadati</taxon>
        <taxon>Pseudomonadota</taxon>
        <taxon>Alphaproteobacteria</taxon>
        <taxon>Hyphomicrobiales</taxon>
        <taxon>Rhizobiaceae</taxon>
        <taxon>Hoeflea</taxon>
    </lineage>
</organism>
<evidence type="ECO:0000256" key="4">
    <source>
        <dbReference type="NCBIfam" id="TIGR02018"/>
    </source>
</evidence>
<dbReference type="InterPro" id="IPR000524">
    <property type="entry name" value="Tscrpt_reg_HTH_GntR"/>
</dbReference>
<dbReference type="AlphaFoldDB" id="A0A317PEG3"/>
<keyword evidence="8" id="KW-1185">Reference proteome</keyword>
<dbReference type="SMART" id="SM00866">
    <property type="entry name" value="UTRA"/>
    <property type="match status" value="1"/>
</dbReference>
<evidence type="ECO:0000313" key="8">
    <source>
        <dbReference type="Proteomes" id="UP000246352"/>
    </source>
</evidence>
<dbReference type="Pfam" id="PF07702">
    <property type="entry name" value="UTRA"/>
    <property type="match status" value="1"/>
</dbReference>
<dbReference type="GO" id="GO:0003677">
    <property type="term" value="F:DNA binding"/>
    <property type="evidence" value="ECO:0007669"/>
    <property type="project" value="UniProtKB-UniRule"/>
</dbReference>
<evidence type="ECO:0000313" key="7">
    <source>
        <dbReference type="EMBL" id="PWV98149.1"/>
    </source>
</evidence>
<dbReference type="SUPFAM" id="SSF46785">
    <property type="entry name" value="Winged helix' DNA-binding domain"/>
    <property type="match status" value="1"/>
</dbReference>
<evidence type="ECO:0000256" key="3">
    <source>
        <dbReference type="ARBA" id="ARBA00023163"/>
    </source>
</evidence>